<dbReference type="Proteomes" id="UP000176628">
    <property type="component" value="Unassembled WGS sequence"/>
</dbReference>
<keyword evidence="3" id="KW-0540">Nuclease</keyword>
<evidence type="ECO:0000256" key="2">
    <source>
        <dbReference type="ARBA" id="ARBA00022649"/>
    </source>
</evidence>
<evidence type="ECO:0008006" key="10">
    <source>
        <dbReference type="Google" id="ProtNLM"/>
    </source>
</evidence>
<dbReference type="Gene3D" id="3.30.920.30">
    <property type="entry name" value="Hypothetical protein"/>
    <property type="match status" value="1"/>
</dbReference>
<gene>
    <name evidence="8" type="ORF">A2Z23_03410</name>
</gene>
<dbReference type="GO" id="GO:0003729">
    <property type="term" value="F:mRNA binding"/>
    <property type="evidence" value="ECO:0007669"/>
    <property type="project" value="InterPro"/>
</dbReference>
<evidence type="ECO:0000256" key="6">
    <source>
        <dbReference type="ARBA" id="ARBA00022884"/>
    </source>
</evidence>
<dbReference type="InterPro" id="IPR012933">
    <property type="entry name" value="HicA_mRNA_interferase"/>
</dbReference>
<evidence type="ECO:0000313" key="8">
    <source>
        <dbReference type="EMBL" id="OGD86140.1"/>
    </source>
</evidence>
<keyword evidence="5" id="KW-0378">Hydrolase</keyword>
<dbReference type="PANTHER" id="PTHR34873">
    <property type="entry name" value="SSR1766 PROTEIN"/>
    <property type="match status" value="1"/>
</dbReference>
<dbReference type="Pfam" id="PF07927">
    <property type="entry name" value="HicA_toxin"/>
    <property type="match status" value="1"/>
</dbReference>
<dbReference type="EMBL" id="MFAV01000031">
    <property type="protein sequence ID" value="OGD86140.1"/>
    <property type="molecule type" value="Genomic_DNA"/>
</dbReference>
<evidence type="ECO:0000256" key="5">
    <source>
        <dbReference type="ARBA" id="ARBA00022801"/>
    </source>
</evidence>
<keyword evidence="2" id="KW-1277">Toxin-antitoxin system</keyword>
<dbReference type="PANTHER" id="PTHR34873:SF3">
    <property type="entry name" value="ADDICTION MODULE TOXIN, HICA FAMILY"/>
    <property type="match status" value="1"/>
</dbReference>
<dbReference type="GO" id="GO:0016787">
    <property type="term" value="F:hydrolase activity"/>
    <property type="evidence" value="ECO:0007669"/>
    <property type="project" value="UniProtKB-KW"/>
</dbReference>
<sequence>MPKLPVAKPKELLKALLKEGFVVKRKSGSHLHLAHHDGRSTSIAMHSKPIPPGTLHAILKQTRLTVEKLKKLI</sequence>
<evidence type="ECO:0000256" key="3">
    <source>
        <dbReference type="ARBA" id="ARBA00022722"/>
    </source>
</evidence>
<organism evidence="8 9">
    <name type="scientific">Candidatus Curtissbacteria bacterium RBG_16_39_7</name>
    <dbReference type="NCBI Taxonomy" id="1797707"/>
    <lineage>
        <taxon>Bacteria</taxon>
        <taxon>Candidatus Curtissiibacteriota</taxon>
    </lineage>
</organism>
<dbReference type="InterPro" id="IPR038570">
    <property type="entry name" value="HicA_sf"/>
</dbReference>
<keyword evidence="4" id="KW-0255">Endonuclease</keyword>
<evidence type="ECO:0000313" key="9">
    <source>
        <dbReference type="Proteomes" id="UP000176628"/>
    </source>
</evidence>
<evidence type="ECO:0000256" key="1">
    <source>
        <dbReference type="ARBA" id="ARBA00006620"/>
    </source>
</evidence>
<accession>A0A1F5G2P4</accession>
<comment type="caution">
    <text evidence="8">The sequence shown here is derived from an EMBL/GenBank/DDBJ whole genome shotgun (WGS) entry which is preliminary data.</text>
</comment>
<dbReference type="SUPFAM" id="SSF54786">
    <property type="entry name" value="YcfA/nrd intein domain"/>
    <property type="match status" value="1"/>
</dbReference>
<reference evidence="8 9" key="1">
    <citation type="journal article" date="2016" name="Nat. Commun.">
        <title>Thousands of microbial genomes shed light on interconnected biogeochemical processes in an aquifer system.</title>
        <authorList>
            <person name="Anantharaman K."/>
            <person name="Brown C.T."/>
            <person name="Hug L.A."/>
            <person name="Sharon I."/>
            <person name="Castelle C.J."/>
            <person name="Probst A.J."/>
            <person name="Thomas B.C."/>
            <person name="Singh A."/>
            <person name="Wilkins M.J."/>
            <person name="Karaoz U."/>
            <person name="Brodie E.L."/>
            <person name="Williams K.H."/>
            <person name="Hubbard S.S."/>
            <person name="Banfield J.F."/>
        </authorList>
    </citation>
    <scope>NUCLEOTIDE SEQUENCE [LARGE SCALE GENOMIC DNA]</scope>
</reference>
<evidence type="ECO:0000256" key="7">
    <source>
        <dbReference type="ARBA" id="ARBA00023016"/>
    </source>
</evidence>
<protein>
    <recommendedName>
        <fullName evidence="10">Addiction module toxin, HicA family</fullName>
    </recommendedName>
</protein>
<dbReference type="AlphaFoldDB" id="A0A1F5G2P4"/>
<comment type="similarity">
    <text evidence="1">Belongs to the HicA mRNA interferase family.</text>
</comment>
<evidence type="ECO:0000256" key="4">
    <source>
        <dbReference type="ARBA" id="ARBA00022759"/>
    </source>
</evidence>
<proteinExistence type="inferred from homology"/>
<name>A0A1F5G2P4_9BACT</name>
<keyword evidence="7" id="KW-0346">Stress response</keyword>
<dbReference type="GO" id="GO:0004519">
    <property type="term" value="F:endonuclease activity"/>
    <property type="evidence" value="ECO:0007669"/>
    <property type="project" value="UniProtKB-KW"/>
</dbReference>
<keyword evidence="6" id="KW-0694">RNA-binding</keyword>